<evidence type="ECO:0000313" key="1">
    <source>
        <dbReference type="EMBL" id="TQE98082.1"/>
    </source>
</evidence>
<proteinExistence type="predicted"/>
<reference evidence="1 2" key="1">
    <citation type="submission" date="2019-06" db="EMBL/GenBank/DDBJ databases">
        <title>Metagenome assembled Genome of Spiribacter salinus SL48-SHIP from the microbial mat of Salt Lake 48 (Novosibirsk region, Russia).</title>
        <authorList>
            <person name="Shipova A."/>
            <person name="Rozanov A.S."/>
            <person name="Bryanskaya A.V."/>
            <person name="Peltek S.E."/>
        </authorList>
    </citation>
    <scope>NUCLEOTIDE SEQUENCE [LARGE SCALE GENOMIC DNA]</scope>
    <source>
        <strain evidence="1">SL48-SHIP-2</strain>
    </source>
</reference>
<organism evidence="1 2">
    <name type="scientific">Spiribacter salinus</name>
    <dbReference type="NCBI Taxonomy" id="1335746"/>
    <lineage>
        <taxon>Bacteria</taxon>
        <taxon>Pseudomonadati</taxon>
        <taxon>Pseudomonadota</taxon>
        <taxon>Gammaproteobacteria</taxon>
        <taxon>Chromatiales</taxon>
        <taxon>Ectothiorhodospiraceae</taxon>
        <taxon>Spiribacter</taxon>
    </lineage>
</organism>
<protein>
    <submittedName>
        <fullName evidence="1">Uncharacterized protein</fullName>
    </submittedName>
</protein>
<sequence length="80" mass="9022">MAQSLGAPLDSVPRRPFAATLSLPLGRLRGLRRHLRRQGVPHLFVAEEGHLPGGLKRRVVRLAWWPYQTPLPLWAEIQGV</sequence>
<gene>
    <name evidence="1" type="ORF">FKY71_15705</name>
</gene>
<dbReference type="EMBL" id="VIFK01000286">
    <property type="protein sequence ID" value="TQE98082.1"/>
    <property type="molecule type" value="Genomic_DNA"/>
</dbReference>
<dbReference type="AlphaFoldDB" id="A0A540VMW0"/>
<name>A0A540VMW0_9GAMM</name>
<evidence type="ECO:0000313" key="2">
    <source>
        <dbReference type="Proteomes" id="UP000315400"/>
    </source>
</evidence>
<accession>A0A540VMW0</accession>
<dbReference type="Proteomes" id="UP000315400">
    <property type="component" value="Unassembled WGS sequence"/>
</dbReference>
<comment type="caution">
    <text evidence="1">The sequence shown here is derived from an EMBL/GenBank/DDBJ whole genome shotgun (WGS) entry which is preliminary data.</text>
</comment>